<dbReference type="AlphaFoldDB" id="A0A382GJX6"/>
<dbReference type="GO" id="GO:0051539">
    <property type="term" value="F:4 iron, 4 sulfur cluster binding"/>
    <property type="evidence" value="ECO:0007669"/>
    <property type="project" value="UniProtKB-KW"/>
</dbReference>
<dbReference type="InterPro" id="IPR004017">
    <property type="entry name" value="Cys_rich_dom"/>
</dbReference>
<evidence type="ECO:0000313" key="7">
    <source>
        <dbReference type="EMBL" id="SVB75430.1"/>
    </source>
</evidence>
<dbReference type="InterPro" id="IPR012257">
    <property type="entry name" value="Glc_ox_4Fe-4S"/>
</dbReference>
<dbReference type="InterPro" id="IPR009051">
    <property type="entry name" value="Helical_ferredxn"/>
</dbReference>
<name>A0A382GJX6_9ZZZZ</name>
<dbReference type="PROSITE" id="PS51379">
    <property type="entry name" value="4FE4S_FER_2"/>
    <property type="match status" value="2"/>
</dbReference>
<evidence type="ECO:0000259" key="6">
    <source>
        <dbReference type="PROSITE" id="PS51379"/>
    </source>
</evidence>
<feature type="non-terminal residue" evidence="7">
    <location>
        <position position="373"/>
    </location>
</feature>
<feature type="domain" description="4Fe-4S ferredoxin-type" evidence="6">
    <location>
        <begin position="1"/>
        <end position="29"/>
    </location>
</feature>
<dbReference type="Gene3D" id="1.10.1060.10">
    <property type="entry name" value="Alpha-helical ferredoxin"/>
    <property type="match status" value="1"/>
</dbReference>
<evidence type="ECO:0000256" key="4">
    <source>
        <dbReference type="ARBA" id="ARBA00023004"/>
    </source>
</evidence>
<evidence type="ECO:0000256" key="3">
    <source>
        <dbReference type="ARBA" id="ARBA00022737"/>
    </source>
</evidence>
<dbReference type="Pfam" id="PF02754">
    <property type="entry name" value="CCG"/>
    <property type="match status" value="2"/>
</dbReference>
<dbReference type="PANTHER" id="PTHR32479:SF17">
    <property type="entry name" value="GLYCOLATE OXIDASE IRON-SULFUR SUBUNIT"/>
    <property type="match status" value="1"/>
</dbReference>
<dbReference type="InterPro" id="IPR017896">
    <property type="entry name" value="4Fe4S_Fe-S-bd"/>
</dbReference>
<dbReference type="PIRSF" id="PIRSF000139">
    <property type="entry name" value="Glc_ox_4Fe-4S"/>
    <property type="match status" value="1"/>
</dbReference>
<dbReference type="PROSITE" id="PS00198">
    <property type="entry name" value="4FE4S_FER_1"/>
    <property type="match status" value="1"/>
</dbReference>
<protein>
    <recommendedName>
        <fullName evidence="6">4Fe-4S ferredoxin-type domain-containing protein</fullName>
    </recommendedName>
</protein>
<sequence length="373" mass="40177">MAEAVQACVHCGFCLPTCPTYGELGQEMDTPRGRIILMKEALEGSLPTDRALPHVDRCLGCLACETSCPSGVEYRNLLGPFREKSEAERRRSLGEKLRRKILLTALPFPSRFRWAARLGLLARPFAKMLPKGLRPMMELLPDKLPRAVALPEVTSTQGVPRARVALLAGCAQQVIDPSINLDTIAVLVRNGVEVVIPKTQVCCGALGWHAGAGGHARKLAQENLKAFPEDVDAIVTNAAGCGSGLREYPLMMKGLPEEGPAKRFASKAVDLSEFLDKLGFEKPPSAKGCPRIVYQDACHLRHAQGVVDAPRRLLRAISGIELVEAAEPEICCGSAGSYNIDQPEIAASLGKQKVGNLLDTKADWIVSGNIGCI</sequence>
<evidence type="ECO:0000256" key="2">
    <source>
        <dbReference type="ARBA" id="ARBA00022723"/>
    </source>
</evidence>
<evidence type="ECO:0000256" key="1">
    <source>
        <dbReference type="ARBA" id="ARBA00022485"/>
    </source>
</evidence>
<reference evidence="7" key="1">
    <citation type="submission" date="2018-05" db="EMBL/GenBank/DDBJ databases">
        <authorList>
            <person name="Lanie J.A."/>
            <person name="Ng W.-L."/>
            <person name="Kazmierczak K.M."/>
            <person name="Andrzejewski T.M."/>
            <person name="Davidsen T.M."/>
            <person name="Wayne K.J."/>
            <person name="Tettelin H."/>
            <person name="Glass J.I."/>
            <person name="Rusch D."/>
            <person name="Podicherti R."/>
            <person name="Tsui H.-C.T."/>
            <person name="Winkler M.E."/>
        </authorList>
    </citation>
    <scope>NUCLEOTIDE SEQUENCE</scope>
</reference>
<dbReference type="SUPFAM" id="SSF54862">
    <property type="entry name" value="4Fe-4S ferredoxins"/>
    <property type="match status" value="1"/>
</dbReference>
<keyword evidence="2" id="KW-0479">Metal-binding</keyword>
<accession>A0A382GJX6</accession>
<organism evidence="7">
    <name type="scientific">marine metagenome</name>
    <dbReference type="NCBI Taxonomy" id="408172"/>
    <lineage>
        <taxon>unclassified sequences</taxon>
        <taxon>metagenomes</taxon>
        <taxon>ecological metagenomes</taxon>
    </lineage>
</organism>
<proteinExistence type="predicted"/>
<keyword evidence="3" id="KW-0677">Repeat</keyword>
<dbReference type="PANTHER" id="PTHR32479">
    <property type="entry name" value="GLYCOLATE OXIDASE IRON-SULFUR SUBUNIT"/>
    <property type="match status" value="1"/>
</dbReference>
<feature type="domain" description="4Fe-4S ferredoxin-type" evidence="6">
    <location>
        <begin position="49"/>
        <end position="78"/>
    </location>
</feature>
<keyword evidence="5" id="KW-0411">Iron-sulfur</keyword>
<dbReference type="GO" id="GO:0016491">
    <property type="term" value="F:oxidoreductase activity"/>
    <property type="evidence" value="ECO:0007669"/>
    <property type="project" value="UniProtKB-ARBA"/>
</dbReference>
<dbReference type="GO" id="GO:0046872">
    <property type="term" value="F:metal ion binding"/>
    <property type="evidence" value="ECO:0007669"/>
    <property type="project" value="UniProtKB-KW"/>
</dbReference>
<dbReference type="Pfam" id="PF13183">
    <property type="entry name" value="Fer4_8"/>
    <property type="match status" value="1"/>
</dbReference>
<keyword evidence="4" id="KW-0408">Iron</keyword>
<gene>
    <name evidence="7" type="ORF">METZ01_LOCUS228284</name>
</gene>
<evidence type="ECO:0000256" key="5">
    <source>
        <dbReference type="ARBA" id="ARBA00023014"/>
    </source>
</evidence>
<keyword evidence="1" id="KW-0004">4Fe-4S</keyword>
<dbReference type="EMBL" id="UINC01055954">
    <property type="protein sequence ID" value="SVB75430.1"/>
    <property type="molecule type" value="Genomic_DNA"/>
</dbReference>
<dbReference type="InterPro" id="IPR017900">
    <property type="entry name" value="4Fe4S_Fe_S_CS"/>
</dbReference>